<dbReference type="PANTHER" id="PTHR43233">
    <property type="entry name" value="FAMILY N-ACETYLTRANSFERASE, PUTATIVE (AFU_ORTHOLOGUE AFUA_6G03350)-RELATED"/>
    <property type="match status" value="1"/>
</dbReference>
<dbReference type="GO" id="GO:0016747">
    <property type="term" value="F:acyltransferase activity, transferring groups other than amino-acyl groups"/>
    <property type="evidence" value="ECO:0007669"/>
    <property type="project" value="InterPro"/>
</dbReference>
<dbReference type="InterPro" id="IPR000182">
    <property type="entry name" value="GNAT_dom"/>
</dbReference>
<dbReference type="CDD" id="cd04301">
    <property type="entry name" value="NAT_SF"/>
    <property type="match status" value="1"/>
</dbReference>
<name>B8CXS7_HALOH</name>
<protein>
    <submittedName>
        <fullName evidence="2">GCN5-related N-acetyltransferase</fullName>
    </submittedName>
</protein>
<reference evidence="2 3" key="1">
    <citation type="journal article" date="2009" name="PLoS ONE">
        <title>Genome analysis of the anaerobic thermohalophilic bacterium Halothermothrix orenii.</title>
        <authorList>
            <person name="Mavromatis K."/>
            <person name="Ivanova N."/>
            <person name="Anderson I."/>
            <person name="Lykidis A."/>
            <person name="Hooper S.D."/>
            <person name="Sun H."/>
            <person name="Kunin V."/>
            <person name="Lapidus A."/>
            <person name="Hugenholtz P."/>
            <person name="Patel B."/>
            <person name="Kyrpides N.C."/>
        </authorList>
    </citation>
    <scope>NUCLEOTIDE SEQUENCE [LARGE SCALE GENOMIC DNA]</scope>
    <source>
        <strain evidence="3">H 168 / OCM 544 / DSM 9562</strain>
    </source>
</reference>
<feature type="domain" description="N-acetyltransferase" evidence="1">
    <location>
        <begin position="4"/>
        <end position="138"/>
    </location>
</feature>
<keyword evidence="3" id="KW-1185">Reference proteome</keyword>
<keyword evidence="2" id="KW-0808">Transferase</keyword>
<dbReference type="PROSITE" id="PS51186">
    <property type="entry name" value="GNAT"/>
    <property type="match status" value="1"/>
</dbReference>
<dbReference type="AlphaFoldDB" id="B8CXS7"/>
<dbReference type="HOGENOM" id="CLU_086503_5_0_9"/>
<dbReference type="Proteomes" id="UP000000719">
    <property type="component" value="Chromosome"/>
</dbReference>
<dbReference type="eggNOG" id="COG0454">
    <property type="taxonomic scope" value="Bacteria"/>
</dbReference>
<organism evidence="2 3">
    <name type="scientific">Halothermothrix orenii (strain H 168 / OCM 544 / DSM 9562)</name>
    <dbReference type="NCBI Taxonomy" id="373903"/>
    <lineage>
        <taxon>Bacteria</taxon>
        <taxon>Bacillati</taxon>
        <taxon>Bacillota</taxon>
        <taxon>Clostridia</taxon>
        <taxon>Halanaerobiales</taxon>
        <taxon>Halothermotrichaceae</taxon>
        <taxon>Halothermothrix</taxon>
    </lineage>
</organism>
<evidence type="ECO:0000313" key="2">
    <source>
        <dbReference type="EMBL" id="ACL70096.1"/>
    </source>
</evidence>
<dbReference type="KEGG" id="hor:Hore_13460"/>
<dbReference type="PANTHER" id="PTHR43233:SF1">
    <property type="entry name" value="FAMILY N-ACETYLTRANSFERASE, PUTATIVE (AFU_ORTHOLOGUE AFUA_6G03350)-RELATED"/>
    <property type="match status" value="1"/>
</dbReference>
<dbReference type="OrthoDB" id="9775804at2"/>
<dbReference type="InterPro" id="IPR016181">
    <property type="entry name" value="Acyl_CoA_acyltransferase"/>
</dbReference>
<dbReference type="InterPro" id="IPR053144">
    <property type="entry name" value="Acetyltransferase_Butenolide"/>
</dbReference>
<sequence length="138" mass="16072">MSEIVYKNDFSFTEKDILSLYDNVGWVEYTKNTKKLIRALKNSLYILTAWDDNKLVGLIRIVGDEETIIYIQDILVLKEYQRQGIGSQLLKAVLDKYNRVRQIVLLTDDTEKTKLFYKANGFEPANKLNLVSYVIINN</sequence>
<dbReference type="Pfam" id="PF13508">
    <property type="entry name" value="Acetyltransf_7"/>
    <property type="match status" value="1"/>
</dbReference>
<gene>
    <name evidence="2" type="ordered locus">Hore_13460</name>
</gene>
<evidence type="ECO:0000259" key="1">
    <source>
        <dbReference type="PROSITE" id="PS51186"/>
    </source>
</evidence>
<dbReference type="EMBL" id="CP001098">
    <property type="protein sequence ID" value="ACL70096.1"/>
    <property type="molecule type" value="Genomic_DNA"/>
</dbReference>
<dbReference type="Gene3D" id="3.40.630.30">
    <property type="match status" value="1"/>
</dbReference>
<dbReference type="RefSeq" id="WP_012636280.1">
    <property type="nucleotide sequence ID" value="NC_011899.1"/>
</dbReference>
<proteinExistence type="predicted"/>
<dbReference type="SUPFAM" id="SSF55729">
    <property type="entry name" value="Acyl-CoA N-acyltransferases (Nat)"/>
    <property type="match status" value="1"/>
</dbReference>
<accession>B8CXS7</accession>
<evidence type="ECO:0000313" key="3">
    <source>
        <dbReference type="Proteomes" id="UP000000719"/>
    </source>
</evidence>